<organism evidence="3 4">
    <name type="scientific">Heterostelium pallidum (strain ATCC 26659 / Pp 5 / PN500)</name>
    <name type="common">Cellular slime mold</name>
    <name type="synonym">Polysphondylium pallidum</name>
    <dbReference type="NCBI Taxonomy" id="670386"/>
    <lineage>
        <taxon>Eukaryota</taxon>
        <taxon>Amoebozoa</taxon>
        <taxon>Evosea</taxon>
        <taxon>Eumycetozoa</taxon>
        <taxon>Dictyostelia</taxon>
        <taxon>Acytosteliales</taxon>
        <taxon>Acytosteliaceae</taxon>
        <taxon>Heterostelium</taxon>
    </lineage>
</organism>
<gene>
    <name evidence="3" type="ORF">PPL_00119</name>
</gene>
<dbReference type="InterPro" id="IPR001163">
    <property type="entry name" value="Sm_dom_euk/arc"/>
</dbReference>
<dbReference type="EMBL" id="ADBJ01000002">
    <property type="protein sequence ID" value="EFA86328.1"/>
    <property type="molecule type" value="Genomic_DNA"/>
</dbReference>
<keyword evidence="4" id="KW-1185">Reference proteome</keyword>
<sequence length="191" mass="21688">MTDVISNQSNVDTQQQQQEQVDNKQTKLDNNEPQPESIKKLMEYMERDVIVGVVGNRVIKGKLTCLDKQENILLSNAHEELFTDEKYQQYLEKKKAVDETLPESERTEPIKPKNNGRKELGFIIVPMKYIVSCRVSKKPAEKQAVVINSNNSNNNNNNNNNSNNNNNDNKNKQTITTTSTVTDTATTTTTQ</sequence>
<dbReference type="Proteomes" id="UP000001396">
    <property type="component" value="Unassembled WGS sequence"/>
</dbReference>
<reference evidence="3 4" key="1">
    <citation type="journal article" date="2011" name="Genome Res.">
        <title>Phylogeny-wide analysis of social amoeba genomes highlights ancient origins for complex intercellular communication.</title>
        <authorList>
            <person name="Heidel A.J."/>
            <person name="Lawal H.M."/>
            <person name="Felder M."/>
            <person name="Schilde C."/>
            <person name="Helps N.R."/>
            <person name="Tunggal B."/>
            <person name="Rivero F."/>
            <person name="John U."/>
            <person name="Schleicher M."/>
            <person name="Eichinger L."/>
            <person name="Platzer M."/>
            <person name="Noegel A.A."/>
            <person name="Schaap P."/>
            <person name="Gloeckner G."/>
        </authorList>
    </citation>
    <scope>NUCLEOTIDE SEQUENCE [LARGE SCALE GENOMIC DNA]</scope>
    <source>
        <strain evidence="4">ATCC 26659 / Pp 5 / PN500</strain>
    </source>
</reference>
<dbReference type="SMART" id="SM00651">
    <property type="entry name" value="Sm"/>
    <property type="match status" value="1"/>
</dbReference>
<name>D3AVK5_HETP5</name>
<feature type="compositionally biased region" description="Low complexity" evidence="1">
    <location>
        <begin position="1"/>
        <end position="20"/>
    </location>
</feature>
<feature type="region of interest" description="Disordered" evidence="1">
    <location>
        <begin position="1"/>
        <end position="36"/>
    </location>
</feature>
<accession>D3AVK5</accession>
<comment type="caution">
    <text evidence="3">The sequence shown here is derived from an EMBL/GenBank/DDBJ whole genome shotgun (WGS) entry which is preliminary data.</text>
</comment>
<proteinExistence type="predicted"/>
<dbReference type="STRING" id="670386.D3AVK5"/>
<dbReference type="GeneID" id="31355653"/>
<dbReference type="InParanoid" id="D3AVK5"/>
<feature type="region of interest" description="Disordered" evidence="1">
    <location>
        <begin position="147"/>
        <end position="191"/>
    </location>
</feature>
<feature type="compositionally biased region" description="Basic and acidic residues" evidence="1">
    <location>
        <begin position="21"/>
        <end position="30"/>
    </location>
</feature>
<feature type="compositionally biased region" description="Low complexity" evidence="1">
    <location>
        <begin position="148"/>
        <end position="191"/>
    </location>
</feature>
<dbReference type="Gene3D" id="2.30.30.100">
    <property type="match status" value="1"/>
</dbReference>
<evidence type="ECO:0000256" key="1">
    <source>
        <dbReference type="SAM" id="MobiDB-lite"/>
    </source>
</evidence>
<evidence type="ECO:0000313" key="4">
    <source>
        <dbReference type="Proteomes" id="UP000001396"/>
    </source>
</evidence>
<dbReference type="RefSeq" id="XP_020438433.1">
    <property type="nucleotide sequence ID" value="XM_020571159.1"/>
</dbReference>
<evidence type="ECO:0000259" key="2">
    <source>
        <dbReference type="SMART" id="SM00651"/>
    </source>
</evidence>
<evidence type="ECO:0000313" key="3">
    <source>
        <dbReference type="EMBL" id="EFA86328.1"/>
    </source>
</evidence>
<dbReference type="AlphaFoldDB" id="D3AVK5"/>
<protein>
    <recommendedName>
        <fullName evidence="2">Sm domain-containing protein</fullName>
    </recommendedName>
</protein>
<dbReference type="SUPFAM" id="SSF50182">
    <property type="entry name" value="Sm-like ribonucleoproteins"/>
    <property type="match status" value="1"/>
</dbReference>
<dbReference type="InterPro" id="IPR010920">
    <property type="entry name" value="LSM_dom_sf"/>
</dbReference>
<feature type="domain" description="Sm" evidence="2">
    <location>
        <begin position="39"/>
        <end position="135"/>
    </location>
</feature>
<dbReference type="Pfam" id="PF01423">
    <property type="entry name" value="LSM"/>
    <property type="match status" value="1"/>
</dbReference>